<reference evidence="2 3" key="1">
    <citation type="submission" date="2019-11" db="EMBL/GenBank/DDBJ databases">
        <title>Genome of Strain BIT-d1.</title>
        <authorList>
            <person name="Yang Y."/>
        </authorList>
    </citation>
    <scope>NUCLEOTIDE SEQUENCE [LARGE SCALE GENOMIC DNA]</scope>
    <source>
        <strain evidence="2 3">BIT-d1</strain>
    </source>
</reference>
<organism evidence="2 3">
    <name type="scientific">Myroides albus</name>
    <dbReference type="NCBI Taxonomy" id="2562892"/>
    <lineage>
        <taxon>Bacteria</taxon>
        <taxon>Pseudomonadati</taxon>
        <taxon>Bacteroidota</taxon>
        <taxon>Flavobacteriia</taxon>
        <taxon>Flavobacteriales</taxon>
        <taxon>Flavobacteriaceae</taxon>
        <taxon>Myroides</taxon>
    </lineage>
</organism>
<dbReference type="OrthoDB" id="1449506at2"/>
<keyword evidence="3" id="KW-1185">Reference proteome</keyword>
<keyword evidence="1" id="KW-1133">Transmembrane helix</keyword>
<dbReference type="AlphaFoldDB" id="A0A6I3LJV7"/>
<protein>
    <submittedName>
        <fullName evidence="2">Uncharacterized protein</fullName>
    </submittedName>
</protein>
<proteinExistence type="predicted"/>
<keyword evidence="1" id="KW-0812">Transmembrane</keyword>
<sequence length="86" mass="9906">MKRVMKIIFVVVTLGVMGWAFFEQTKEQPNVWIQIVAVILFFAAMSRLTRRTASNSTIESPAEREFNTGIKKDLIELDKEDQKDAK</sequence>
<comment type="caution">
    <text evidence="2">The sequence shown here is derived from an EMBL/GenBank/DDBJ whole genome shotgun (WGS) entry which is preliminary data.</text>
</comment>
<dbReference type="RefSeq" id="WP_155091895.1">
    <property type="nucleotide sequence ID" value="NZ_CP102754.1"/>
</dbReference>
<feature type="transmembrane region" description="Helical" evidence="1">
    <location>
        <begin position="32"/>
        <end position="49"/>
    </location>
</feature>
<evidence type="ECO:0000313" key="2">
    <source>
        <dbReference type="EMBL" id="MTG97856.1"/>
    </source>
</evidence>
<dbReference type="Proteomes" id="UP000438760">
    <property type="component" value="Unassembled WGS sequence"/>
</dbReference>
<accession>A0A6I3LJV7</accession>
<evidence type="ECO:0000313" key="3">
    <source>
        <dbReference type="Proteomes" id="UP000438760"/>
    </source>
</evidence>
<name>A0A6I3LJV7_9FLAO</name>
<keyword evidence="1" id="KW-0472">Membrane</keyword>
<dbReference type="EMBL" id="WMJX01000010">
    <property type="protein sequence ID" value="MTG97856.1"/>
    <property type="molecule type" value="Genomic_DNA"/>
</dbReference>
<evidence type="ECO:0000256" key="1">
    <source>
        <dbReference type="SAM" id="Phobius"/>
    </source>
</evidence>
<gene>
    <name evidence="2" type="ORF">GJV76_06825</name>
</gene>